<comment type="catalytic activity">
    <reaction evidence="1">
        <text>Release of an N-terminal octapeptide as second stage of processing of some proteins imported into the mitochondrion.</text>
        <dbReference type="EC" id="3.4.24.59"/>
    </reaction>
</comment>
<evidence type="ECO:0000259" key="13">
    <source>
        <dbReference type="Pfam" id="PF01432"/>
    </source>
</evidence>
<comment type="subcellular location">
    <subcellularLocation>
        <location evidence="2">Mitochondrion matrix</location>
    </subcellularLocation>
</comment>
<keyword evidence="15" id="KW-1185">Reference proteome</keyword>
<dbReference type="GO" id="GO:0005759">
    <property type="term" value="C:mitochondrial matrix"/>
    <property type="evidence" value="ECO:0007669"/>
    <property type="project" value="UniProtKB-SubCell"/>
</dbReference>
<evidence type="ECO:0000256" key="4">
    <source>
        <dbReference type="ARBA" id="ARBA00012441"/>
    </source>
</evidence>
<dbReference type="STRING" id="1754190.A0A1Y2DZ21"/>
<dbReference type="InterPro" id="IPR024079">
    <property type="entry name" value="MetalloPept_cat_dom_sf"/>
</dbReference>
<dbReference type="Proteomes" id="UP000193920">
    <property type="component" value="Unassembled WGS sequence"/>
</dbReference>
<dbReference type="EC" id="3.4.24.59" evidence="4"/>
<dbReference type="Gene3D" id="3.40.390.10">
    <property type="entry name" value="Collagenase (Catalytic Domain)"/>
    <property type="match status" value="1"/>
</dbReference>
<dbReference type="PANTHER" id="PTHR11804">
    <property type="entry name" value="PROTEASE M3 THIMET OLIGOPEPTIDASE-RELATED"/>
    <property type="match status" value="1"/>
</dbReference>
<dbReference type="CDD" id="cd06457">
    <property type="entry name" value="M3A_MIP"/>
    <property type="match status" value="1"/>
</dbReference>
<dbReference type="GO" id="GO:0004222">
    <property type="term" value="F:metalloendopeptidase activity"/>
    <property type="evidence" value="ECO:0007669"/>
    <property type="project" value="UniProtKB-EC"/>
</dbReference>
<dbReference type="GO" id="GO:0006627">
    <property type="term" value="P:protein processing involved in protein targeting to mitochondrion"/>
    <property type="evidence" value="ECO:0007669"/>
    <property type="project" value="TreeGrafter"/>
</dbReference>
<gene>
    <name evidence="14" type="ORF">LY90DRAFT_505097</name>
</gene>
<proteinExistence type="inferred from homology"/>
<protein>
    <recommendedName>
        <fullName evidence="4">mitochondrial intermediate peptidase</fullName>
        <ecNumber evidence="4">3.4.24.59</ecNumber>
    </recommendedName>
</protein>
<dbReference type="AlphaFoldDB" id="A0A1Y2DZ21"/>
<dbReference type="GO" id="GO:0006518">
    <property type="term" value="P:peptide metabolic process"/>
    <property type="evidence" value="ECO:0007669"/>
    <property type="project" value="TreeGrafter"/>
</dbReference>
<keyword evidence="7 12" id="KW-0378">Hydrolase</keyword>
<keyword evidence="5 12" id="KW-0645">Protease</keyword>
<dbReference type="InterPro" id="IPR045090">
    <property type="entry name" value="Pept_M3A_M3B"/>
</dbReference>
<evidence type="ECO:0000256" key="6">
    <source>
        <dbReference type="ARBA" id="ARBA00022723"/>
    </source>
</evidence>
<dbReference type="SUPFAM" id="SSF55486">
    <property type="entry name" value="Metalloproteases ('zincins'), catalytic domain"/>
    <property type="match status" value="1"/>
</dbReference>
<dbReference type="InterPro" id="IPR033851">
    <property type="entry name" value="M3A_MIP"/>
</dbReference>
<keyword evidence="10 12" id="KW-0482">Metalloprotease</keyword>
<keyword evidence="11" id="KW-0496">Mitochondrion</keyword>
<evidence type="ECO:0000313" key="15">
    <source>
        <dbReference type="Proteomes" id="UP000193920"/>
    </source>
</evidence>
<dbReference type="PANTHER" id="PTHR11804:SF79">
    <property type="entry name" value="MITOCHONDRIAL INTERMEDIATE PEPTIDASE"/>
    <property type="match status" value="1"/>
</dbReference>
<reference evidence="14 15" key="1">
    <citation type="submission" date="2016-08" db="EMBL/GenBank/DDBJ databases">
        <title>A Parts List for Fungal Cellulosomes Revealed by Comparative Genomics.</title>
        <authorList>
            <consortium name="DOE Joint Genome Institute"/>
            <person name="Haitjema C.H."/>
            <person name="Gilmore S.P."/>
            <person name="Henske J.K."/>
            <person name="Solomon K.V."/>
            <person name="De Groot R."/>
            <person name="Kuo A."/>
            <person name="Mondo S.J."/>
            <person name="Salamov A.A."/>
            <person name="Labutti K."/>
            <person name="Zhao Z."/>
            <person name="Chiniquy J."/>
            <person name="Barry K."/>
            <person name="Brewer H.M."/>
            <person name="Purvine S.O."/>
            <person name="Wright A.T."/>
            <person name="Boxma B."/>
            <person name="Van Alen T."/>
            <person name="Hackstein J.H."/>
            <person name="Baker S.E."/>
            <person name="Grigoriev I.V."/>
            <person name="O'Malley M.A."/>
        </authorList>
    </citation>
    <scope>NUCLEOTIDE SEQUENCE [LARGE SCALE GENOMIC DNA]</scope>
    <source>
        <strain evidence="14 15">G1</strain>
    </source>
</reference>
<dbReference type="Pfam" id="PF01432">
    <property type="entry name" value="Peptidase_M3"/>
    <property type="match status" value="1"/>
</dbReference>
<dbReference type="InterPro" id="IPR001567">
    <property type="entry name" value="Pept_M3A_M3B_dom"/>
</dbReference>
<evidence type="ECO:0000313" key="14">
    <source>
        <dbReference type="EMBL" id="ORY64550.1"/>
    </source>
</evidence>
<dbReference type="InterPro" id="IPR024077">
    <property type="entry name" value="Neurolysin/TOP_dom2"/>
</dbReference>
<dbReference type="Gene3D" id="1.10.1370.10">
    <property type="entry name" value="Neurolysin, domain 3"/>
    <property type="match status" value="1"/>
</dbReference>
<evidence type="ECO:0000256" key="7">
    <source>
        <dbReference type="ARBA" id="ARBA00022801"/>
    </source>
</evidence>
<evidence type="ECO:0000256" key="3">
    <source>
        <dbReference type="ARBA" id="ARBA00006040"/>
    </source>
</evidence>
<comment type="cofactor">
    <cofactor evidence="12">
        <name>Zn(2+)</name>
        <dbReference type="ChEBI" id="CHEBI:29105"/>
    </cofactor>
    <text evidence="12">Binds 1 zinc ion.</text>
</comment>
<evidence type="ECO:0000256" key="10">
    <source>
        <dbReference type="ARBA" id="ARBA00023049"/>
    </source>
</evidence>
<evidence type="ECO:0000256" key="2">
    <source>
        <dbReference type="ARBA" id="ARBA00004305"/>
    </source>
</evidence>
<feature type="domain" description="Peptidase M3A/M3B catalytic" evidence="13">
    <location>
        <begin position="316"/>
        <end position="875"/>
    </location>
</feature>
<organism evidence="14 15">
    <name type="scientific">Neocallimastix californiae</name>
    <dbReference type="NCBI Taxonomy" id="1754190"/>
    <lineage>
        <taxon>Eukaryota</taxon>
        <taxon>Fungi</taxon>
        <taxon>Fungi incertae sedis</taxon>
        <taxon>Chytridiomycota</taxon>
        <taxon>Chytridiomycota incertae sedis</taxon>
        <taxon>Neocallimastigomycetes</taxon>
        <taxon>Neocallimastigales</taxon>
        <taxon>Neocallimastigaceae</taxon>
        <taxon>Neocallimastix</taxon>
    </lineage>
</organism>
<evidence type="ECO:0000256" key="5">
    <source>
        <dbReference type="ARBA" id="ARBA00022670"/>
    </source>
</evidence>
<dbReference type="OrthoDB" id="17530at2759"/>
<evidence type="ECO:0000256" key="8">
    <source>
        <dbReference type="ARBA" id="ARBA00022833"/>
    </source>
</evidence>
<evidence type="ECO:0000256" key="12">
    <source>
        <dbReference type="RuleBase" id="RU003435"/>
    </source>
</evidence>
<dbReference type="EMBL" id="MCOG01000054">
    <property type="protein sequence ID" value="ORY64550.1"/>
    <property type="molecule type" value="Genomic_DNA"/>
</dbReference>
<evidence type="ECO:0000256" key="1">
    <source>
        <dbReference type="ARBA" id="ARBA00000436"/>
    </source>
</evidence>
<name>A0A1Y2DZ21_9FUNG</name>
<dbReference type="GO" id="GO:0046872">
    <property type="term" value="F:metal ion binding"/>
    <property type="evidence" value="ECO:0007669"/>
    <property type="project" value="UniProtKB-UniRule"/>
</dbReference>
<keyword evidence="9" id="KW-0809">Transit peptide</keyword>
<sequence length="897" mass="104979">MQFNIISLLQNHGTFNKISFGLIINNSRYITTASNNKVCSPLKKIFNDTFYWNHYVKKENQNKKKSVGLCGFTNLHSPEELIQNAKLCVNYSNILVNTICNDYISNKNKKQDIGSSKKNPQTLIVKRLDRLSDKLCSMIDTFELLRNVHPNPQYINAANEAYEILNNYFNQLNTNYNLYQALKNAVDNENISSKLSSEEKIVAKILLEDFENSGIHMPPEKRREFIELQDKIARLGHKFTLNAYTEFKPIEIENPRVVLKGLPYKLQNHIIYKVRDKSVINHSSEDKDKDEDENNKYVPYKEIAIIGEPYVAQQILQTVKNEEIRKKVYLELNSSLDEQIKTLEDMLFLRGDLANLIGYSSYAEMNIKDKMAKNQENVLNFLKNMSKLYKPLALNEIKILLNQKKKNINKVSSIFKKVEFYPWDYQYYTNIIKNSSYNKEELRNHKRLYNSLLSYFSVGTIMEGLSNLYSHLYGISFQPSKSLSESELWHKDVRKLDVIHETEGKIGTIYCDFFTRPNPSYERKYENAAHFTIQCARRVDYDQYDSKMNESLRVVEALRSTSTTEQFEQDSVMMKQIQQPVKYFEGKGTFQLPIVVIVTNFERPSSEYHSYQSSKKQGEHQYDYMVSKPSLLTWPEMETLFHEMAILARTNFQNISGTRCKMDFVEVPSILMECFLQSDEVICSVAHHYQTNEPLKPKYINIMKNNLPQNSDTNKYINIQTQLKLSLLDQIYHSSLFNKHSNKISDKNYNKNYGISTKILEDVTKDYDIYPYIQDTQWQGQFTHLYSYGSTYYTYFWCRKLAEEIWNKLFNSSTVDKEKSIWKSLKDRYLSSSDVKEEGKSSPDQLRILGEKLKSELLQWGGARDPWIGLKNLGIINEIIDDDNLIKNLIRNNCNSI</sequence>
<accession>A0A1Y2DZ21</accession>
<keyword evidence="8 12" id="KW-0862">Zinc</keyword>
<evidence type="ECO:0000256" key="11">
    <source>
        <dbReference type="ARBA" id="ARBA00023128"/>
    </source>
</evidence>
<evidence type="ECO:0000256" key="9">
    <source>
        <dbReference type="ARBA" id="ARBA00022946"/>
    </source>
</evidence>
<comment type="similarity">
    <text evidence="3 12">Belongs to the peptidase M3 family.</text>
</comment>
<comment type="caution">
    <text evidence="14">The sequence shown here is derived from an EMBL/GenBank/DDBJ whole genome shotgun (WGS) entry which is preliminary data.</text>
</comment>
<keyword evidence="6 12" id="KW-0479">Metal-binding</keyword>